<gene>
    <name evidence="12" type="primary">Gal10</name>
    <name evidence="12" type="ORF">EUDELE_R06215</name>
</gene>
<keyword evidence="9" id="KW-1015">Disulfide bond</keyword>
<evidence type="ECO:0000256" key="10">
    <source>
        <dbReference type="SAM" id="SignalP"/>
    </source>
</evidence>
<evidence type="ECO:0000256" key="8">
    <source>
        <dbReference type="ARBA" id="ARBA00023022"/>
    </source>
</evidence>
<evidence type="ECO:0000259" key="11">
    <source>
        <dbReference type="Pfam" id="PF00711"/>
    </source>
</evidence>
<dbReference type="GO" id="GO:0031731">
    <property type="term" value="F:CCR6 chemokine receptor binding"/>
    <property type="evidence" value="ECO:0007669"/>
    <property type="project" value="TreeGrafter"/>
</dbReference>
<evidence type="ECO:0000256" key="2">
    <source>
        <dbReference type="ARBA" id="ARBA00004613"/>
    </source>
</evidence>
<evidence type="ECO:0000256" key="3">
    <source>
        <dbReference type="ARBA" id="ARBA00007371"/>
    </source>
</evidence>
<dbReference type="OrthoDB" id="9378928at2759"/>
<comment type="similarity">
    <text evidence="3">Belongs to the beta-defensin family.</text>
</comment>
<comment type="subcellular location">
    <subcellularLocation>
        <location evidence="1">Cytoplasmic granule</location>
    </subcellularLocation>
    <subcellularLocation>
        <location evidence="2">Secreted</location>
    </subcellularLocation>
</comment>
<sequence length="64" mass="7065">MRILYLLFAVLVLLFQANQGYAQEFLADTLECKARGNFCILTACPPTFSVSGTCHGGFLKCCQK</sequence>
<dbReference type="PANTHER" id="PTHR21388">
    <property type="entry name" value="BETA-DEFENSIN-RELATED"/>
    <property type="match status" value="1"/>
</dbReference>
<evidence type="ECO:0000313" key="13">
    <source>
        <dbReference type="Proteomes" id="UP000533954"/>
    </source>
</evidence>
<organism evidence="12 13">
    <name type="scientific">Eudromia elegans</name>
    <name type="common">Elegant crested-tinamou</name>
    <dbReference type="NCBI Taxonomy" id="8805"/>
    <lineage>
        <taxon>Eukaryota</taxon>
        <taxon>Metazoa</taxon>
        <taxon>Chordata</taxon>
        <taxon>Craniata</taxon>
        <taxon>Vertebrata</taxon>
        <taxon>Euteleostomi</taxon>
        <taxon>Archelosauria</taxon>
        <taxon>Archosauria</taxon>
        <taxon>Dinosauria</taxon>
        <taxon>Saurischia</taxon>
        <taxon>Theropoda</taxon>
        <taxon>Coelurosauria</taxon>
        <taxon>Aves</taxon>
        <taxon>Palaeognathae</taxon>
        <taxon>Tinamiformes</taxon>
        <taxon>Tinamidae</taxon>
        <taxon>Eudromia</taxon>
    </lineage>
</organism>
<keyword evidence="13" id="KW-1185">Reference proteome</keyword>
<dbReference type="Proteomes" id="UP000533954">
    <property type="component" value="Unassembled WGS sequence"/>
</dbReference>
<feature type="non-terminal residue" evidence="12">
    <location>
        <position position="1"/>
    </location>
</feature>
<comment type="caution">
    <text evidence="12">The sequence shown here is derived from an EMBL/GenBank/DDBJ whole genome shotgun (WGS) entry which is preliminary data.</text>
</comment>
<dbReference type="InterPro" id="IPR001855">
    <property type="entry name" value="Defensin_beta-like"/>
</dbReference>
<evidence type="ECO:0000256" key="7">
    <source>
        <dbReference type="ARBA" id="ARBA00022940"/>
    </source>
</evidence>
<keyword evidence="8" id="KW-0044">Antibiotic</keyword>
<feature type="chain" id="PRO_5029563998" evidence="10">
    <location>
        <begin position="23"/>
        <end position="64"/>
    </location>
</feature>
<keyword evidence="4" id="KW-0964">Secreted</keyword>
<dbReference type="Gene3D" id="3.10.360.10">
    <property type="entry name" value="Antimicrobial Peptide, Beta-defensin 2, Chain A"/>
    <property type="match status" value="1"/>
</dbReference>
<dbReference type="SUPFAM" id="SSF57392">
    <property type="entry name" value="Defensin-like"/>
    <property type="match status" value="1"/>
</dbReference>
<keyword evidence="5" id="KW-0929">Antimicrobial</keyword>
<feature type="signal peptide" evidence="10">
    <location>
        <begin position="1"/>
        <end position="22"/>
    </location>
</feature>
<reference evidence="12 13" key="1">
    <citation type="submission" date="2019-09" db="EMBL/GenBank/DDBJ databases">
        <title>Bird 10,000 Genomes (B10K) Project - Family phase.</title>
        <authorList>
            <person name="Zhang G."/>
        </authorList>
    </citation>
    <scope>NUCLEOTIDE SEQUENCE [LARGE SCALE GENOMIC DNA]</scope>
    <source>
        <strain evidence="12">B10K-LSUMZ-16893</strain>
    </source>
</reference>
<evidence type="ECO:0000256" key="5">
    <source>
        <dbReference type="ARBA" id="ARBA00022529"/>
    </source>
</evidence>
<keyword evidence="7" id="KW-0211">Defensin</keyword>
<dbReference type="EMBL" id="VZSX01000115">
    <property type="protein sequence ID" value="NXA39950.1"/>
    <property type="molecule type" value="Genomic_DNA"/>
</dbReference>
<accession>A0A7K7VEV2</accession>
<evidence type="ECO:0000256" key="6">
    <source>
        <dbReference type="ARBA" id="ARBA00022729"/>
    </source>
</evidence>
<keyword evidence="6 10" id="KW-0732">Signal</keyword>
<proteinExistence type="inferred from homology"/>
<dbReference type="AlphaFoldDB" id="A0A7K7VEV2"/>
<dbReference type="PANTHER" id="PTHR21388:SF9">
    <property type="entry name" value="BETA-DEFENSIN 1"/>
    <property type="match status" value="1"/>
</dbReference>
<dbReference type="GO" id="GO:0050830">
    <property type="term" value="P:defense response to Gram-positive bacterium"/>
    <property type="evidence" value="ECO:0007669"/>
    <property type="project" value="TreeGrafter"/>
</dbReference>
<dbReference type="GO" id="GO:0005615">
    <property type="term" value="C:extracellular space"/>
    <property type="evidence" value="ECO:0007669"/>
    <property type="project" value="TreeGrafter"/>
</dbReference>
<feature type="domain" description="Beta-defensin-like" evidence="11">
    <location>
        <begin position="28"/>
        <end position="63"/>
    </location>
</feature>
<evidence type="ECO:0000313" key="12">
    <source>
        <dbReference type="EMBL" id="NXA39950.1"/>
    </source>
</evidence>
<dbReference type="Pfam" id="PF00711">
    <property type="entry name" value="Defensin_beta"/>
    <property type="match status" value="1"/>
</dbReference>
<evidence type="ECO:0000256" key="4">
    <source>
        <dbReference type="ARBA" id="ARBA00022525"/>
    </source>
</evidence>
<protein>
    <submittedName>
        <fullName evidence="12">GLL10 protein</fullName>
    </submittedName>
</protein>
<dbReference type="GO" id="GO:0050829">
    <property type="term" value="P:defense response to Gram-negative bacterium"/>
    <property type="evidence" value="ECO:0007669"/>
    <property type="project" value="TreeGrafter"/>
</dbReference>
<dbReference type="GO" id="GO:0002227">
    <property type="term" value="P:innate immune response in mucosa"/>
    <property type="evidence" value="ECO:0007669"/>
    <property type="project" value="TreeGrafter"/>
</dbReference>
<evidence type="ECO:0000256" key="9">
    <source>
        <dbReference type="ARBA" id="ARBA00023157"/>
    </source>
</evidence>
<evidence type="ECO:0000256" key="1">
    <source>
        <dbReference type="ARBA" id="ARBA00004463"/>
    </source>
</evidence>
<feature type="non-terminal residue" evidence="12">
    <location>
        <position position="64"/>
    </location>
</feature>
<name>A0A7K7VEV2_EUDEL</name>